<proteinExistence type="predicted"/>
<evidence type="ECO:0000256" key="3">
    <source>
        <dbReference type="ARBA" id="ARBA00023125"/>
    </source>
</evidence>
<organism evidence="8 9">
    <name type="scientific">Marchantia polymorpha</name>
    <name type="common">Common liverwort</name>
    <name type="synonym">Marchantia aquatica</name>
    <dbReference type="NCBI Taxonomy" id="3197"/>
    <lineage>
        <taxon>Eukaryota</taxon>
        <taxon>Viridiplantae</taxon>
        <taxon>Streptophyta</taxon>
        <taxon>Embryophyta</taxon>
        <taxon>Marchantiophyta</taxon>
        <taxon>Marchantiopsida</taxon>
        <taxon>Marchantiidae</taxon>
        <taxon>Marchantiales</taxon>
        <taxon>Marchantiaceae</taxon>
        <taxon>Marchantia</taxon>
    </lineage>
</organism>
<evidence type="ECO:0000256" key="6">
    <source>
        <dbReference type="SAM" id="MobiDB-lite"/>
    </source>
</evidence>
<feature type="domain" description="AP2/ERF" evidence="7">
    <location>
        <begin position="16"/>
        <end position="72"/>
    </location>
</feature>
<dbReference type="EMBL" id="KZ772814">
    <property type="protein sequence ID" value="PTQ29314.1"/>
    <property type="molecule type" value="Genomic_DNA"/>
</dbReference>
<keyword evidence="4" id="KW-0804">Transcription</keyword>
<evidence type="ECO:0000256" key="2">
    <source>
        <dbReference type="ARBA" id="ARBA00023015"/>
    </source>
</evidence>
<keyword evidence="2" id="KW-0805">Transcription regulation</keyword>
<evidence type="ECO:0000256" key="4">
    <source>
        <dbReference type="ARBA" id="ARBA00023163"/>
    </source>
</evidence>
<gene>
    <name evidence="8" type="ORF">MARPO_0144s0031</name>
</gene>
<reference evidence="9" key="1">
    <citation type="journal article" date="2017" name="Cell">
        <title>Insights into land plant evolution garnered from the Marchantia polymorpha genome.</title>
        <authorList>
            <person name="Bowman J.L."/>
            <person name="Kohchi T."/>
            <person name="Yamato K.T."/>
            <person name="Jenkins J."/>
            <person name="Shu S."/>
            <person name="Ishizaki K."/>
            <person name="Yamaoka S."/>
            <person name="Nishihama R."/>
            <person name="Nakamura Y."/>
            <person name="Berger F."/>
            <person name="Adam C."/>
            <person name="Aki S.S."/>
            <person name="Althoff F."/>
            <person name="Araki T."/>
            <person name="Arteaga-Vazquez M.A."/>
            <person name="Balasubrmanian S."/>
            <person name="Barry K."/>
            <person name="Bauer D."/>
            <person name="Boehm C.R."/>
            <person name="Briginshaw L."/>
            <person name="Caballero-Perez J."/>
            <person name="Catarino B."/>
            <person name="Chen F."/>
            <person name="Chiyoda S."/>
            <person name="Chovatia M."/>
            <person name="Davies K.M."/>
            <person name="Delmans M."/>
            <person name="Demura T."/>
            <person name="Dierschke T."/>
            <person name="Dolan L."/>
            <person name="Dorantes-Acosta A.E."/>
            <person name="Eklund D.M."/>
            <person name="Florent S.N."/>
            <person name="Flores-Sandoval E."/>
            <person name="Fujiyama A."/>
            <person name="Fukuzawa H."/>
            <person name="Galik B."/>
            <person name="Grimanelli D."/>
            <person name="Grimwood J."/>
            <person name="Grossniklaus U."/>
            <person name="Hamada T."/>
            <person name="Haseloff J."/>
            <person name="Hetherington A.J."/>
            <person name="Higo A."/>
            <person name="Hirakawa Y."/>
            <person name="Hundley H.N."/>
            <person name="Ikeda Y."/>
            <person name="Inoue K."/>
            <person name="Inoue S.I."/>
            <person name="Ishida S."/>
            <person name="Jia Q."/>
            <person name="Kakita M."/>
            <person name="Kanazawa T."/>
            <person name="Kawai Y."/>
            <person name="Kawashima T."/>
            <person name="Kennedy M."/>
            <person name="Kinose K."/>
            <person name="Kinoshita T."/>
            <person name="Kohara Y."/>
            <person name="Koide E."/>
            <person name="Komatsu K."/>
            <person name="Kopischke S."/>
            <person name="Kubo M."/>
            <person name="Kyozuka J."/>
            <person name="Lagercrantz U."/>
            <person name="Lin S.S."/>
            <person name="Lindquist E."/>
            <person name="Lipzen A.M."/>
            <person name="Lu C.W."/>
            <person name="De Luna E."/>
            <person name="Martienssen R.A."/>
            <person name="Minamino N."/>
            <person name="Mizutani M."/>
            <person name="Mizutani M."/>
            <person name="Mochizuki N."/>
            <person name="Monte I."/>
            <person name="Mosher R."/>
            <person name="Nagasaki H."/>
            <person name="Nakagami H."/>
            <person name="Naramoto S."/>
            <person name="Nishitani K."/>
            <person name="Ohtani M."/>
            <person name="Okamoto T."/>
            <person name="Okumura M."/>
            <person name="Phillips J."/>
            <person name="Pollak B."/>
            <person name="Reinders A."/>
            <person name="Rovekamp M."/>
            <person name="Sano R."/>
            <person name="Sawa S."/>
            <person name="Schmid M.W."/>
            <person name="Shirakawa M."/>
            <person name="Solano R."/>
            <person name="Spunde A."/>
            <person name="Suetsugu N."/>
            <person name="Sugano S."/>
            <person name="Sugiyama A."/>
            <person name="Sun R."/>
            <person name="Suzuki Y."/>
            <person name="Takenaka M."/>
            <person name="Takezawa D."/>
            <person name="Tomogane H."/>
            <person name="Tsuzuki M."/>
            <person name="Ueda T."/>
            <person name="Umeda M."/>
            <person name="Ward J.M."/>
            <person name="Watanabe Y."/>
            <person name="Yazaki K."/>
            <person name="Yokoyama R."/>
            <person name="Yoshitake Y."/>
            <person name="Yotsui I."/>
            <person name="Zachgo S."/>
            <person name="Schmutz J."/>
        </authorList>
    </citation>
    <scope>NUCLEOTIDE SEQUENCE [LARGE SCALE GENOMIC DNA]</scope>
    <source>
        <strain evidence="9">Tak-1</strain>
    </source>
</reference>
<evidence type="ECO:0000256" key="1">
    <source>
        <dbReference type="ARBA" id="ARBA00004123"/>
    </source>
</evidence>
<evidence type="ECO:0000313" key="8">
    <source>
        <dbReference type="EMBL" id="PTQ29314.1"/>
    </source>
</evidence>
<dbReference type="OrthoDB" id="207175at2759"/>
<keyword evidence="9" id="KW-1185">Reference proteome</keyword>
<sequence length="510" mass="56937">MGRRAGGRKCARVQGPYKGVTFYKRTGKWEANLWFENQQHYLGASFSALEAARAYDKGILFTRSSTEQLNFDRSNYKEDIQKMRGMSFLAYRQFLRDTSKKADCILMCKSSKGILIDANGKWEVKYCSKNHQHKSQYTLVGWFDTEEEAVRAYNETALQHGDERAIVRSFFKKKTGYARVASPTRDDSGTTIENTERTLTLAHPASNNSHSSKEEVTSASHPRASCWERATDASKRVASGSMEACARDDKNDDTEMHDASVNVPVLPQQTDGSSLSDPDELEGTHRGTILSSNGSKGLLQMNDAAAGPSNIPEEIDPPNPSNPAPHKDAHPSNPDPCEDAHRDEMGSFSRSSGMLQENHLHSSRPNDFEQSQHHEDGRSCTVHSDAVLLNVCRMQNIWGGSVLMNIYRMQTEGGDPVILSFLQHEGYNHLQIQEECQGRSQFTESDRALQCVDGESTPFNFFPGGTPLDYSLEVRTFEFFPAEALSSDNQDVSGLTHLKREGPFDVDLTL</sequence>
<dbReference type="PANTHER" id="PTHR32467">
    <property type="entry name" value="AP2-LIKE ETHYLENE-RESPONSIVE TRANSCRIPTION FACTOR"/>
    <property type="match status" value="1"/>
</dbReference>
<name>A0A2R6W642_MARPO</name>
<keyword evidence="3" id="KW-0238">DNA-binding</keyword>
<feature type="compositionally biased region" description="Polar residues" evidence="6">
    <location>
        <begin position="267"/>
        <end position="276"/>
    </location>
</feature>
<evidence type="ECO:0000256" key="5">
    <source>
        <dbReference type="ARBA" id="ARBA00023242"/>
    </source>
</evidence>
<comment type="subcellular location">
    <subcellularLocation>
        <location evidence="1">Nucleus</location>
    </subcellularLocation>
</comment>
<dbReference type="GO" id="GO:0003677">
    <property type="term" value="F:DNA binding"/>
    <property type="evidence" value="ECO:0007669"/>
    <property type="project" value="UniProtKB-KW"/>
</dbReference>
<dbReference type="PANTHER" id="PTHR32467:SF213">
    <property type="entry name" value="OS03G0770700 PROTEIN"/>
    <property type="match status" value="1"/>
</dbReference>
<feature type="region of interest" description="Disordered" evidence="6">
    <location>
        <begin position="181"/>
        <end position="376"/>
    </location>
</feature>
<evidence type="ECO:0000259" key="7">
    <source>
        <dbReference type="PROSITE" id="PS51032"/>
    </source>
</evidence>
<dbReference type="SMART" id="SM00380">
    <property type="entry name" value="AP2"/>
    <property type="match status" value="1"/>
</dbReference>
<feature type="compositionally biased region" description="Basic and acidic residues" evidence="6">
    <location>
        <begin position="358"/>
        <end position="376"/>
    </location>
</feature>
<keyword evidence="5" id="KW-0539">Nucleus</keyword>
<dbReference type="GO" id="GO:0003700">
    <property type="term" value="F:DNA-binding transcription factor activity"/>
    <property type="evidence" value="ECO:0007669"/>
    <property type="project" value="InterPro"/>
</dbReference>
<dbReference type="PROSITE" id="PS51032">
    <property type="entry name" value="AP2_ERF"/>
    <property type="match status" value="2"/>
</dbReference>
<dbReference type="GO" id="GO:0005634">
    <property type="term" value="C:nucleus"/>
    <property type="evidence" value="ECO:0007669"/>
    <property type="project" value="UniProtKB-SubCell"/>
</dbReference>
<dbReference type="InterPro" id="IPR016177">
    <property type="entry name" value="DNA-bd_dom_sf"/>
</dbReference>
<accession>A0A2R6W642</accession>
<evidence type="ECO:0000313" key="9">
    <source>
        <dbReference type="Proteomes" id="UP000244005"/>
    </source>
</evidence>
<dbReference type="Proteomes" id="UP000244005">
    <property type="component" value="Unassembled WGS sequence"/>
</dbReference>
<feature type="domain" description="AP2/ERF" evidence="7">
    <location>
        <begin position="110"/>
        <end position="171"/>
    </location>
</feature>
<dbReference type="SUPFAM" id="SSF54171">
    <property type="entry name" value="DNA-binding domain"/>
    <property type="match status" value="2"/>
</dbReference>
<dbReference type="InterPro" id="IPR001471">
    <property type="entry name" value="AP2/ERF_dom"/>
</dbReference>
<dbReference type="Gene3D" id="3.30.730.10">
    <property type="entry name" value="AP2/ERF domain"/>
    <property type="match status" value="2"/>
</dbReference>
<protein>
    <recommendedName>
        <fullName evidence="7">AP2/ERF domain-containing protein</fullName>
    </recommendedName>
</protein>
<dbReference type="AlphaFoldDB" id="A0A2R6W642"/>
<feature type="compositionally biased region" description="Basic and acidic residues" evidence="6">
    <location>
        <begin position="245"/>
        <end position="258"/>
    </location>
</feature>
<dbReference type="InterPro" id="IPR036955">
    <property type="entry name" value="AP2/ERF_dom_sf"/>
</dbReference>